<evidence type="ECO:0000256" key="5">
    <source>
        <dbReference type="SAM" id="Phobius"/>
    </source>
</evidence>
<dbReference type="Pfam" id="PF00085">
    <property type="entry name" value="Thioredoxin"/>
    <property type="match status" value="1"/>
</dbReference>
<dbReference type="EMBL" id="LGUB01000014">
    <property type="protein sequence ID" value="KRH94952.1"/>
    <property type="molecule type" value="Genomic_DNA"/>
</dbReference>
<dbReference type="VEuPathDB" id="MicrosporidiaDB:M153_8800012111"/>
<comment type="caution">
    <text evidence="8">The sequence shown here is derived from an EMBL/GenBank/DDBJ whole genome shotgun (WGS) entry which is preliminary data.</text>
</comment>
<dbReference type="InterPro" id="IPR052250">
    <property type="entry name" value="PDI_TMX3"/>
</dbReference>
<dbReference type="Gene3D" id="3.40.30.10">
    <property type="entry name" value="Glutaredoxin"/>
    <property type="match status" value="2"/>
</dbReference>
<keyword evidence="4 5" id="KW-0472">Membrane</keyword>
<reference evidence="8 9" key="1">
    <citation type="submission" date="2015-07" db="EMBL/GenBank/DDBJ databases">
        <title>The genome of Pseudoloma neurophilia, a relevant intracellular parasite of the zebrafish.</title>
        <authorList>
            <person name="Ndikumana S."/>
            <person name="Pelin A."/>
            <person name="Sanders J."/>
            <person name="Corradi N."/>
        </authorList>
    </citation>
    <scope>NUCLEOTIDE SEQUENCE [LARGE SCALE GENOMIC DNA]</scope>
    <source>
        <strain evidence="8 9">MK1</strain>
    </source>
</reference>
<keyword evidence="3 5" id="KW-1133">Transmembrane helix</keyword>
<organism evidence="8 9">
    <name type="scientific">Pseudoloma neurophilia</name>
    <dbReference type="NCBI Taxonomy" id="146866"/>
    <lineage>
        <taxon>Eukaryota</taxon>
        <taxon>Fungi</taxon>
        <taxon>Fungi incertae sedis</taxon>
        <taxon>Microsporidia</taxon>
        <taxon>Pseudoloma</taxon>
    </lineage>
</organism>
<accession>A0A0R0M0T3</accession>
<evidence type="ECO:0000313" key="9">
    <source>
        <dbReference type="Proteomes" id="UP000051530"/>
    </source>
</evidence>
<dbReference type="PANTHER" id="PTHR46426">
    <property type="entry name" value="PROTEIN DISULFIDE-ISOMERASE TMX3"/>
    <property type="match status" value="1"/>
</dbReference>
<keyword evidence="2 5" id="KW-0812">Transmembrane</keyword>
<gene>
    <name evidence="8" type="ORF">M153_8800012111</name>
</gene>
<keyword evidence="9" id="KW-1185">Reference proteome</keyword>
<dbReference type="SUPFAM" id="SSF52833">
    <property type="entry name" value="Thioredoxin-like"/>
    <property type="match status" value="2"/>
</dbReference>
<dbReference type="GO" id="GO:0016853">
    <property type="term" value="F:isomerase activity"/>
    <property type="evidence" value="ECO:0007669"/>
    <property type="project" value="UniProtKB-KW"/>
</dbReference>
<comment type="subcellular location">
    <subcellularLocation>
        <location evidence="1">Membrane</location>
        <topology evidence="1">Single-pass membrane protein</topology>
    </subcellularLocation>
</comment>
<evidence type="ECO:0000313" key="8">
    <source>
        <dbReference type="EMBL" id="KRH94952.1"/>
    </source>
</evidence>
<name>A0A0R0M0T3_9MICR</name>
<evidence type="ECO:0000256" key="2">
    <source>
        <dbReference type="ARBA" id="ARBA00022692"/>
    </source>
</evidence>
<feature type="signal peptide" evidence="6">
    <location>
        <begin position="1"/>
        <end position="17"/>
    </location>
</feature>
<feature type="domain" description="Thioredoxin" evidence="7">
    <location>
        <begin position="5"/>
        <end position="112"/>
    </location>
</feature>
<dbReference type="CDD" id="cd02961">
    <property type="entry name" value="PDI_a_family"/>
    <property type="match status" value="1"/>
</dbReference>
<dbReference type="OrthoDB" id="427280at2759"/>
<dbReference type="InterPro" id="IPR013766">
    <property type="entry name" value="Thioredoxin_domain"/>
</dbReference>
<dbReference type="GO" id="GO:0016020">
    <property type="term" value="C:membrane"/>
    <property type="evidence" value="ECO:0007669"/>
    <property type="project" value="UniProtKB-SubCell"/>
</dbReference>
<dbReference type="PROSITE" id="PS51352">
    <property type="entry name" value="THIOREDOXIN_2"/>
    <property type="match status" value="1"/>
</dbReference>
<keyword evidence="6" id="KW-0732">Signal</keyword>
<protein>
    <submittedName>
        <fullName evidence="8">Thioredoxin/protein disulfide isomerase</fullName>
    </submittedName>
</protein>
<feature type="chain" id="PRO_5006399062" evidence="6">
    <location>
        <begin position="18"/>
        <end position="496"/>
    </location>
</feature>
<dbReference type="InterPro" id="IPR036249">
    <property type="entry name" value="Thioredoxin-like_sf"/>
</dbReference>
<dbReference type="Proteomes" id="UP000051530">
    <property type="component" value="Unassembled WGS sequence"/>
</dbReference>
<sequence>MLIWLTFLRAATQMAACELPSGGKLTLTKFYSENCDHCTKIAPHFNEISDKIKENNLNMKIRNVDCNTCDCSALDISAIPTVILSKGKEEIARHRGYTEYKGLVKFLTDNLELDEKIFETTVNSAGKVIQLYERDFYSGFQGPWLILFYSKRKDPLREVFEELAIKYYGKLNVGEMSEGNAVNLLHRFNIQSFPAVIAIYNGILAGYNGTQDLPSVNKFVEKLIAPSFTELTLEKFEEMATKDPKTPKFIVFYSNLGLANSYYRKAAHEYKLRADIYRSSDHQLFQRASIYPRKFEDETAKDEEKVVLAVFKDNIFHRCPVPLSDPHEIAQWLFHAHFPNITRITNDNFYTIFHGIKPAVILLTQGDEFVELLEQAAEKINDGLPFNEQVLAVLDINEFSMFIPSLLPGLKSPAMIVYDPRRQLFFTKGIRFTEQNFYKDLLSLINDYFSEKLTPYPGRASYKKYIIIIGAIASLFALGSYIREKRRQTSSIGKKQ</sequence>
<evidence type="ECO:0000256" key="6">
    <source>
        <dbReference type="SAM" id="SignalP"/>
    </source>
</evidence>
<proteinExistence type="predicted"/>
<dbReference type="PANTHER" id="PTHR46426:SF1">
    <property type="entry name" value="PROTEIN DISULFIDE-ISOMERASE TMX3"/>
    <property type="match status" value="1"/>
</dbReference>
<evidence type="ECO:0000256" key="3">
    <source>
        <dbReference type="ARBA" id="ARBA00022989"/>
    </source>
</evidence>
<dbReference type="AlphaFoldDB" id="A0A0R0M0T3"/>
<evidence type="ECO:0000256" key="4">
    <source>
        <dbReference type="ARBA" id="ARBA00023136"/>
    </source>
</evidence>
<keyword evidence="8" id="KW-0413">Isomerase</keyword>
<feature type="transmembrane region" description="Helical" evidence="5">
    <location>
        <begin position="465"/>
        <end position="482"/>
    </location>
</feature>
<dbReference type="GO" id="GO:0005783">
    <property type="term" value="C:endoplasmic reticulum"/>
    <property type="evidence" value="ECO:0007669"/>
    <property type="project" value="TreeGrafter"/>
</dbReference>
<evidence type="ECO:0000256" key="1">
    <source>
        <dbReference type="ARBA" id="ARBA00004167"/>
    </source>
</evidence>
<evidence type="ECO:0000259" key="7">
    <source>
        <dbReference type="PROSITE" id="PS51352"/>
    </source>
</evidence>
<dbReference type="CDD" id="cd02947">
    <property type="entry name" value="TRX_family"/>
    <property type="match status" value="1"/>
</dbReference>